<dbReference type="Gene3D" id="3.10.28.10">
    <property type="entry name" value="Homing endonucleases"/>
    <property type="match status" value="1"/>
</dbReference>
<evidence type="ECO:0000313" key="1">
    <source>
        <dbReference type="EMBL" id="KKK74894.1"/>
    </source>
</evidence>
<sequence>MKRNEILAYLAGLADGEAYIGIKKTKPYKHLWGRVNPAYHERIQIRMVDEPAIRLFARTLGGWYYKEKPSAMNGRPLYCYQSSDLQAAHICALLLPYLRVKRRQAACALLLRKNKETAKRIKTSTVSSSRWGTPMTGQRGLHSPRTVAYRERLWVRCKALNRVGI</sequence>
<name>A0A0F9A8R6_9ZZZZ</name>
<protein>
    <recommendedName>
        <fullName evidence="2">Homing endonuclease LAGLIDADG domain-containing protein</fullName>
    </recommendedName>
</protein>
<dbReference type="AlphaFoldDB" id="A0A0F9A8R6"/>
<proteinExistence type="predicted"/>
<organism evidence="1">
    <name type="scientific">marine sediment metagenome</name>
    <dbReference type="NCBI Taxonomy" id="412755"/>
    <lineage>
        <taxon>unclassified sequences</taxon>
        <taxon>metagenomes</taxon>
        <taxon>ecological metagenomes</taxon>
    </lineage>
</organism>
<gene>
    <name evidence="1" type="ORF">LCGC14_2879180</name>
</gene>
<accession>A0A0F9A8R6</accession>
<dbReference type="SUPFAM" id="SSF55608">
    <property type="entry name" value="Homing endonucleases"/>
    <property type="match status" value="1"/>
</dbReference>
<comment type="caution">
    <text evidence="1">The sequence shown here is derived from an EMBL/GenBank/DDBJ whole genome shotgun (WGS) entry which is preliminary data.</text>
</comment>
<dbReference type="InterPro" id="IPR027434">
    <property type="entry name" value="Homing_endonucl"/>
</dbReference>
<evidence type="ECO:0008006" key="2">
    <source>
        <dbReference type="Google" id="ProtNLM"/>
    </source>
</evidence>
<dbReference type="EMBL" id="LAZR01056105">
    <property type="protein sequence ID" value="KKK74894.1"/>
    <property type="molecule type" value="Genomic_DNA"/>
</dbReference>
<reference evidence="1" key="1">
    <citation type="journal article" date="2015" name="Nature">
        <title>Complex archaea that bridge the gap between prokaryotes and eukaryotes.</title>
        <authorList>
            <person name="Spang A."/>
            <person name="Saw J.H."/>
            <person name="Jorgensen S.L."/>
            <person name="Zaremba-Niedzwiedzka K."/>
            <person name="Martijn J."/>
            <person name="Lind A.E."/>
            <person name="van Eijk R."/>
            <person name="Schleper C."/>
            <person name="Guy L."/>
            <person name="Ettema T.J."/>
        </authorList>
    </citation>
    <scope>NUCLEOTIDE SEQUENCE</scope>
</reference>